<name>A0A974HJF5_XENLA</name>
<dbReference type="PANTHER" id="PTHR36981:SF7">
    <property type="entry name" value="P2X PURINOCEPTOR 7-LIKE ISOFORM X1"/>
    <property type="match status" value="1"/>
</dbReference>
<gene>
    <name evidence="3" type="ORF">XELAEV_18027071mg</name>
</gene>
<dbReference type="Proteomes" id="UP000694892">
    <property type="component" value="Chromosome 5L"/>
</dbReference>
<dbReference type="InterPro" id="IPR046815">
    <property type="entry name" value="P2RX7_C"/>
</dbReference>
<dbReference type="PANTHER" id="PTHR36981">
    <property type="entry name" value="ZGC:195170"/>
    <property type="match status" value="1"/>
</dbReference>
<reference evidence="4" key="1">
    <citation type="journal article" date="2016" name="Nature">
        <title>Genome evolution in the allotetraploid frog Xenopus laevis.</title>
        <authorList>
            <person name="Session A.M."/>
            <person name="Uno Y."/>
            <person name="Kwon T."/>
            <person name="Chapman J.A."/>
            <person name="Toyoda A."/>
            <person name="Takahashi S."/>
            <person name="Fukui A."/>
            <person name="Hikosaka A."/>
            <person name="Suzuki A."/>
            <person name="Kondo M."/>
            <person name="van Heeringen S.J."/>
            <person name="Quigley I."/>
            <person name="Heinz S."/>
            <person name="Ogino H."/>
            <person name="Ochi H."/>
            <person name="Hellsten U."/>
            <person name="Lyons J.B."/>
            <person name="Simakov O."/>
            <person name="Putnam N."/>
            <person name="Stites J."/>
            <person name="Kuroki Y."/>
            <person name="Tanaka T."/>
            <person name="Michiue T."/>
            <person name="Watanabe M."/>
            <person name="Bogdanovic O."/>
            <person name="Lister R."/>
            <person name="Georgiou G."/>
            <person name="Paranjpe S.S."/>
            <person name="van Kruijsbergen I."/>
            <person name="Shu S."/>
            <person name="Carlson J."/>
            <person name="Kinoshita T."/>
            <person name="Ohta Y."/>
            <person name="Mawaribuchi S."/>
            <person name="Jenkins J."/>
            <person name="Grimwood J."/>
            <person name="Schmutz J."/>
            <person name="Mitros T."/>
            <person name="Mozaffari S.V."/>
            <person name="Suzuki Y."/>
            <person name="Haramoto Y."/>
            <person name="Yamamoto T.S."/>
            <person name="Takagi C."/>
            <person name="Heald R."/>
            <person name="Miller K."/>
            <person name="Haudenschild C."/>
            <person name="Kitzman J."/>
            <person name="Nakayama T."/>
            <person name="Izutsu Y."/>
            <person name="Robert J."/>
            <person name="Fortriede J."/>
            <person name="Burns K."/>
            <person name="Lotay V."/>
            <person name="Karimi K."/>
            <person name="Yasuoka Y."/>
            <person name="Dichmann D.S."/>
            <person name="Flajnik M.F."/>
            <person name="Houston D.W."/>
            <person name="Shendure J."/>
            <person name="DuPasquier L."/>
            <person name="Vize P.D."/>
            <person name="Zorn A.M."/>
            <person name="Ito M."/>
            <person name="Marcotte E.M."/>
            <person name="Wallingford J.B."/>
            <person name="Ito Y."/>
            <person name="Asashima M."/>
            <person name="Ueno N."/>
            <person name="Matsuda Y."/>
            <person name="Veenstra G.J."/>
            <person name="Fujiyama A."/>
            <person name="Harland R.M."/>
            <person name="Taira M."/>
            <person name="Rokhsar D.S."/>
        </authorList>
    </citation>
    <scope>NUCLEOTIDE SEQUENCE [LARGE SCALE GENOMIC DNA]</scope>
    <source>
        <strain evidence="4">J</strain>
    </source>
</reference>
<feature type="non-terminal residue" evidence="3">
    <location>
        <position position="211"/>
    </location>
</feature>
<evidence type="ECO:0000313" key="4">
    <source>
        <dbReference type="Proteomes" id="UP000694892"/>
    </source>
</evidence>
<feature type="domain" description="P2X purinoreceptor 7 intracellular" evidence="2">
    <location>
        <begin position="47"/>
        <end position="206"/>
    </location>
</feature>
<dbReference type="EMBL" id="CM004474">
    <property type="protein sequence ID" value="OCT80254.1"/>
    <property type="molecule type" value="Genomic_DNA"/>
</dbReference>
<proteinExistence type="predicted"/>
<accession>A0A974HJF5</accession>
<evidence type="ECO:0000259" key="2">
    <source>
        <dbReference type="Pfam" id="PF20478"/>
    </source>
</evidence>
<feature type="compositionally biased region" description="Low complexity" evidence="1">
    <location>
        <begin position="1"/>
        <end position="10"/>
    </location>
</feature>
<dbReference type="AlphaFoldDB" id="A0A974HJF5"/>
<evidence type="ECO:0000256" key="1">
    <source>
        <dbReference type="SAM" id="MobiDB-lite"/>
    </source>
</evidence>
<evidence type="ECO:0000313" key="3">
    <source>
        <dbReference type="EMBL" id="OCT80254.1"/>
    </source>
</evidence>
<organism evidence="3 4">
    <name type="scientific">Xenopus laevis</name>
    <name type="common">African clawed frog</name>
    <dbReference type="NCBI Taxonomy" id="8355"/>
    <lineage>
        <taxon>Eukaryota</taxon>
        <taxon>Metazoa</taxon>
        <taxon>Chordata</taxon>
        <taxon>Craniata</taxon>
        <taxon>Vertebrata</taxon>
        <taxon>Euteleostomi</taxon>
        <taxon>Amphibia</taxon>
        <taxon>Batrachia</taxon>
        <taxon>Anura</taxon>
        <taxon>Pipoidea</taxon>
        <taxon>Pipidae</taxon>
        <taxon>Xenopodinae</taxon>
        <taxon>Xenopus</taxon>
        <taxon>Xenopus</taxon>
    </lineage>
</organism>
<dbReference type="OMA" id="SNCSIME"/>
<dbReference type="Pfam" id="PF20478">
    <property type="entry name" value="P2RX7_C"/>
    <property type="match status" value="1"/>
</dbReference>
<feature type="region of interest" description="Disordered" evidence="1">
    <location>
        <begin position="1"/>
        <end position="20"/>
    </location>
</feature>
<feature type="compositionally biased region" description="Basic and acidic residues" evidence="1">
    <location>
        <begin position="50"/>
        <end position="79"/>
    </location>
</feature>
<sequence length="211" mass="24571">MSRQDSSSSESSDEESYNAVLDELNERQEIVNATDCFPKNPVNVKKRKVSTKEVIGEKSSDEQSSRSEASEKFKEDESRTGNNDRCLCGMCMPMTTAIESLCCYELPIIHSKIPVEEFCITDNEEYRFECVNRDRANWNYRMSKFHITKFRPLAKYMRALRKIAYRAFIVWIYTFLGLHNRRVIPACVVRDIREKFPDPKGKYTGFLKASL</sequence>
<protein>
    <recommendedName>
        <fullName evidence="2">P2X purinoreceptor 7 intracellular domain-containing protein</fullName>
    </recommendedName>
</protein>
<feature type="region of interest" description="Disordered" evidence="1">
    <location>
        <begin position="46"/>
        <end position="81"/>
    </location>
</feature>